<evidence type="ECO:0000313" key="3">
    <source>
        <dbReference type="Proteomes" id="UP000229506"/>
    </source>
</evidence>
<feature type="transmembrane region" description="Helical" evidence="1">
    <location>
        <begin position="54"/>
        <end position="74"/>
    </location>
</feature>
<protein>
    <submittedName>
        <fullName evidence="2">Uncharacterized protein</fullName>
    </submittedName>
</protein>
<feature type="transmembrane region" description="Helical" evidence="1">
    <location>
        <begin position="24"/>
        <end position="42"/>
    </location>
</feature>
<evidence type="ECO:0000313" key="2">
    <source>
        <dbReference type="EMBL" id="PIZ67461.1"/>
    </source>
</evidence>
<gene>
    <name evidence="2" type="ORF">COY12_01935</name>
</gene>
<evidence type="ECO:0000256" key="1">
    <source>
        <dbReference type="SAM" id="Phobius"/>
    </source>
</evidence>
<keyword evidence="1" id="KW-0812">Transmembrane</keyword>
<organism evidence="2 3">
    <name type="scientific">Candidatus Roizmanbacteria bacterium CG_4_10_14_0_2_um_filter_33_96</name>
    <dbReference type="NCBI Taxonomy" id="1974821"/>
    <lineage>
        <taxon>Bacteria</taxon>
        <taxon>Candidatus Roizmaniibacteriota</taxon>
    </lineage>
</organism>
<proteinExistence type="predicted"/>
<comment type="caution">
    <text evidence="2">The sequence shown here is derived from an EMBL/GenBank/DDBJ whole genome shotgun (WGS) entry which is preliminary data.</text>
</comment>
<keyword evidence="1" id="KW-1133">Transmembrane helix</keyword>
<name>A0A2M7U894_9BACT</name>
<reference evidence="3" key="1">
    <citation type="submission" date="2017-09" db="EMBL/GenBank/DDBJ databases">
        <title>Depth-based differentiation of microbial function through sediment-hosted aquifers and enrichment of novel symbionts in the deep terrestrial subsurface.</title>
        <authorList>
            <person name="Probst A.J."/>
            <person name="Ladd B."/>
            <person name="Jarett J.K."/>
            <person name="Geller-Mcgrath D.E."/>
            <person name="Sieber C.M.K."/>
            <person name="Emerson J.B."/>
            <person name="Anantharaman K."/>
            <person name="Thomas B.C."/>
            <person name="Malmstrom R."/>
            <person name="Stieglmeier M."/>
            <person name="Klingl A."/>
            <person name="Woyke T."/>
            <person name="Ryan C.M."/>
            <person name="Banfield J.F."/>
        </authorList>
    </citation>
    <scope>NUCLEOTIDE SEQUENCE [LARGE SCALE GENOMIC DNA]</scope>
</reference>
<dbReference type="Proteomes" id="UP000229506">
    <property type="component" value="Unassembled WGS sequence"/>
</dbReference>
<accession>A0A2M7U894</accession>
<sequence length="75" mass="8266">MCPACILTIGGGLLIAKKLGINDVLSIGLITIFLSAVTNILLRKINKEKVFFPYQRVVISLLLLLIAILIFRTIK</sequence>
<dbReference type="EMBL" id="PFOF01000054">
    <property type="protein sequence ID" value="PIZ67461.1"/>
    <property type="molecule type" value="Genomic_DNA"/>
</dbReference>
<dbReference type="AlphaFoldDB" id="A0A2M7U894"/>
<keyword evidence="1" id="KW-0472">Membrane</keyword>